<gene>
    <name evidence="5" type="ORF">NDU88_001223</name>
</gene>
<keyword evidence="2" id="KW-0479">Metal-binding</keyword>
<dbReference type="PROSITE" id="PS50222">
    <property type="entry name" value="EF_HAND_2"/>
    <property type="match status" value="1"/>
</dbReference>
<dbReference type="SUPFAM" id="SSF47473">
    <property type="entry name" value="EF-hand"/>
    <property type="match status" value="1"/>
</dbReference>
<dbReference type="InterPro" id="IPR002048">
    <property type="entry name" value="EF_hand_dom"/>
</dbReference>
<evidence type="ECO:0000256" key="3">
    <source>
        <dbReference type="ARBA" id="ARBA00022837"/>
    </source>
</evidence>
<evidence type="ECO:0000313" key="5">
    <source>
        <dbReference type="EMBL" id="KAJ1081038.1"/>
    </source>
</evidence>
<dbReference type="InterPro" id="IPR011992">
    <property type="entry name" value="EF-hand-dom_pair"/>
</dbReference>
<evidence type="ECO:0000256" key="1">
    <source>
        <dbReference type="ARBA" id="ARBA00007323"/>
    </source>
</evidence>
<dbReference type="GO" id="GO:0005509">
    <property type="term" value="F:calcium ion binding"/>
    <property type="evidence" value="ECO:0007669"/>
    <property type="project" value="InterPro"/>
</dbReference>
<dbReference type="AlphaFoldDB" id="A0AAV7KQD6"/>
<keyword evidence="3" id="KW-0106">Calcium</keyword>
<dbReference type="PROSITE" id="PS00018">
    <property type="entry name" value="EF_HAND_1"/>
    <property type="match status" value="1"/>
</dbReference>
<feature type="domain" description="EF-hand" evidence="4">
    <location>
        <begin position="68"/>
        <end position="103"/>
    </location>
</feature>
<organism evidence="5 6">
    <name type="scientific">Pleurodeles waltl</name>
    <name type="common">Iberian ribbed newt</name>
    <dbReference type="NCBI Taxonomy" id="8319"/>
    <lineage>
        <taxon>Eukaryota</taxon>
        <taxon>Metazoa</taxon>
        <taxon>Chordata</taxon>
        <taxon>Craniata</taxon>
        <taxon>Vertebrata</taxon>
        <taxon>Euteleostomi</taxon>
        <taxon>Amphibia</taxon>
        <taxon>Batrachia</taxon>
        <taxon>Caudata</taxon>
        <taxon>Salamandroidea</taxon>
        <taxon>Salamandridae</taxon>
        <taxon>Pleurodelinae</taxon>
        <taxon>Pleurodeles</taxon>
    </lineage>
</organism>
<dbReference type="EMBL" id="JANPWB010000016">
    <property type="protein sequence ID" value="KAJ1081038.1"/>
    <property type="molecule type" value="Genomic_DNA"/>
</dbReference>
<dbReference type="GO" id="GO:0046914">
    <property type="term" value="F:transition metal ion binding"/>
    <property type="evidence" value="ECO:0007669"/>
    <property type="project" value="InterPro"/>
</dbReference>
<dbReference type="Proteomes" id="UP001066276">
    <property type="component" value="Chromosome 12"/>
</dbReference>
<dbReference type="GO" id="GO:0048306">
    <property type="term" value="F:calcium-dependent protein binding"/>
    <property type="evidence" value="ECO:0007669"/>
    <property type="project" value="TreeGrafter"/>
</dbReference>
<keyword evidence="6" id="KW-1185">Reference proteome</keyword>
<dbReference type="InterPro" id="IPR013787">
    <property type="entry name" value="S100_Ca-bd_sub"/>
</dbReference>
<evidence type="ECO:0000313" key="6">
    <source>
        <dbReference type="Proteomes" id="UP001066276"/>
    </source>
</evidence>
<evidence type="ECO:0000259" key="4">
    <source>
        <dbReference type="PROSITE" id="PS50222"/>
    </source>
</evidence>
<proteinExistence type="inferred from homology"/>
<dbReference type="InterPro" id="IPR034325">
    <property type="entry name" value="S-100_dom"/>
</dbReference>
<protein>
    <recommendedName>
        <fullName evidence="4">EF-hand domain-containing protein</fullName>
    </recommendedName>
</protein>
<dbReference type="Pfam" id="PF01023">
    <property type="entry name" value="S_100"/>
    <property type="match status" value="1"/>
</dbReference>
<name>A0AAV7KQD6_PLEWA</name>
<reference evidence="5" key="1">
    <citation type="journal article" date="2022" name="bioRxiv">
        <title>Sequencing and chromosome-scale assembly of the giantPleurodeles waltlgenome.</title>
        <authorList>
            <person name="Brown T."/>
            <person name="Elewa A."/>
            <person name="Iarovenko S."/>
            <person name="Subramanian E."/>
            <person name="Araus A.J."/>
            <person name="Petzold A."/>
            <person name="Susuki M."/>
            <person name="Suzuki K.-i.T."/>
            <person name="Hayashi T."/>
            <person name="Toyoda A."/>
            <person name="Oliveira C."/>
            <person name="Osipova E."/>
            <person name="Leigh N.D."/>
            <person name="Simon A."/>
            <person name="Yun M.H."/>
        </authorList>
    </citation>
    <scope>NUCLEOTIDE SEQUENCE</scope>
    <source>
        <strain evidence="5">20211129_DDA</strain>
        <tissue evidence="5">Liver</tissue>
    </source>
</reference>
<accession>A0AAV7KQD6</accession>
<comment type="caution">
    <text evidence="5">The sequence shown here is derived from an EMBL/GenBank/DDBJ whole genome shotgun (WGS) entry which is preliminary data.</text>
</comment>
<dbReference type="PANTHER" id="PTHR11639:SF134">
    <property type="entry name" value="PROTEIN S100-A1-RELATED"/>
    <property type="match status" value="1"/>
</dbReference>
<dbReference type="CDD" id="cd00213">
    <property type="entry name" value="S-100"/>
    <property type="match status" value="1"/>
</dbReference>
<dbReference type="PANTHER" id="PTHR11639">
    <property type="entry name" value="S100 CALCIUM-BINDING PROTEIN"/>
    <property type="match status" value="1"/>
</dbReference>
<evidence type="ECO:0000256" key="2">
    <source>
        <dbReference type="ARBA" id="ARBA00022723"/>
    </source>
</evidence>
<dbReference type="SMART" id="SM01394">
    <property type="entry name" value="S_100"/>
    <property type="match status" value="1"/>
</dbReference>
<dbReference type="Gene3D" id="1.10.238.10">
    <property type="entry name" value="EF-hand"/>
    <property type="match status" value="1"/>
</dbReference>
<dbReference type="InterPro" id="IPR018247">
    <property type="entry name" value="EF_Hand_1_Ca_BS"/>
</dbReference>
<comment type="similarity">
    <text evidence="1">Belongs to the S-100 family.</text>
</comment>
<sequence>MKSILLLLPRFVPEIEAPVIMTLEKLCATMLQTFKKYSGKDGNSGELDQAELCQLVKNEFPSLSGSGKDEKAVGEVMKMMDMDGDKRVTYKEFAMFLAILSMIMEEGGLS</sequence>